<name>A0A813KEN3_POLGL</name>
<sequence>MHYSLPCSVCLNDDDGGANDNDDTMINDDNDDHDHYEVADDDDGADVFSSSGIRPDHGGQSLYSANSAVPHSRVPVADDPESGVSGQSYLAHVTTAPDDKLRRTRPERIRAKKARGL</sequence>
<reference evidence="2" key="1">
    <citation type="submission" date="2021-02" db="EMBL/GenBank/DDBJ databases">
        <authorList>
            <person name="Dougan E. K."/>
            <person name="Rhodes N."/>
            <person name="Thang M."/>
            <person name="Chan C."/>
        </authorList>
    </citation>
    <scope>NUCLEOTIDE SEQUENCE</scope>
</reference>
<gene>
    <name evidence="2" type="ORF">PGLA2088_LOCUS32367</name>
</gene>
<accession>A0A813KEN3</accession>
<evidence type="ECO:0000313" key="3">
    <source>
        <dbReference type="Proteomes" id="UP000626109"/>
    </source>
</evidence>
<feature type="region of interest" description="Disordered" evidence="1">
    <location>
        <begin position="77"/>
        <end position="117"/>
    </location>
</feature>
<proteinExistence type="predicted"/>
<evidence type="ECO:0000313" key="2">
    <source>
        <dbReference type="EMBL" id="CAE8702282.1"/>
    </source>
</evidence>
<feature type="region of interest" description="Disordered" evidence="1">
    <location>
        <begin position="11"/>
        <end position="65"/>
    </location>
</feature>
<organism evidence="2 3">
    <name type="scientific">Polarella glacialis</name>
    <name type="common">Dinoflagellate</name>
    <dbReference type="NCBI Taxonomy" id="89957"/>
    <lineage>
        <taxon>Eukaryota</taxon>
        <taxon>Sar</taxon>
        <taxon>Alveolata</taxon>
        <taxon>Dinophyceae</taxon>
        <taxon>Suessiales</taxon>
        <taxon>Suessiaceae</taxon>
        <taxon>Polarella</taxon>
    </lineage>
</organism>
<evidence type="ECO:0000256" key="1">
    <source>
        <dbReference type="SAM" id="MobiDB-lite"/>
    </source>
</evidence>
<dbReference type="EMBL" id="CAJNNW010030054">
    <property type="protein sequence ID" value="CAE8702282.1"/>
    <property type="molecule type" value="Genomic_DNA"/>
</dbReference>
<feature type="compositionally biased region" description="Basic and acidic residues" evidence="1">
    <location>
        <begin position="97"/>
        <end position="109"/>
    </location>
</feature>
<dbReference type="AlphaFoldDB" id="A0A813KEN3"/>
<feature type="compositionally biased region" description="Acidic residues" evidence="1">
    <location>
        <begin position="12"/>
        <end position="31"/>
    </location>
</feature>
<protein>
    <submittedName>
        <fullName evidence="2">Uncharacterized protein</fullName>
    </submittedName>
</protein>
<dbReference type="Proteomes" id="UP000626109">
    <property type="component" value="Unassembled WGS sequence"/>
</dbReference>
<comment type="caution">
    <text evidence="2">The sequence shown here is derived from an EMBL/GenBank/DDBJ whole genome shotgun (WGS) entry which is preliminary data.</text>
</comment>